<dbReference type="Proteomes" id="UP001148737">
    <property type="component" value="Unassembled WGS sequence"/>
</dbReference>
<comment type="caution">
    <text evidence="1">The sequence shown here is derived from an EMBL/GenBank/DDBJ whole genome shotgun (WGS) entry which is preliminary data.</text>
</comment>
<sequence>MATPPGEPNGVDEHHPEVDSPRINGHIEEIEDTAPGSRTPEVSQQQTQHPPSPEASEELQVFDWENFESRYEAALLSASEEEKAILKEAESLSKYFQAWAAAASSHDDARAVKRLQTRQRFVNLSEEKLSQKQQHYVEVVRAFESALALLNCVGVRESQPYAAGASMPNHDAQPNQSFKVPTVSPDELASFHDAHFSSAAVSSFQQDFVAPNPQATVYDDEAGDYWEEEDDLGYYDDGVKRTLTDEQIEIFRHSELRELERAKEKASAKHSTSGNSSEDPEIASGQPSLSAASKPRDGKRGKKRPTNKQTRREPKPDLRKRTWDVVEAGLDSLDYD</sequence>
<protein>
    <submittedName>
        <fullName evidence="1">Uncharacterized protein</fullName>
    </submittedName>
</protein>
<gene>
    <name evidence="1" type="ORF">NLG97_g3303</name>
</gene>
<name>A0ACC1R076_9HYPO</name>
<accession>A0ACC1R076</accession>
<proteinExistence type="predicted"/>
<evidence type="ECO:0000313" key="2">
    <source>
        <dbReference type="Proteomes" id="UP001148737"/>
    </source>
</evidence>
<organism evidence="1 2">
    <name type="scientific">Lecanicillium saksenae</name>
    <dbReference type="NCBI Taxonomy" id="468837"/>
    <lineage>
        <taxon>Eukaryota</taxon>
        <taxon>Fungi</taxon>
        <taxon>Dikarya</taxon>
        <taxon>Ascomycota</taxon>
        <taxon>Pezizomycotina</taxon>
        <taxon>Sordariomycetes</taxon>
        <taxon>Hypocreomycetidae</taxon>
        <taxon>Hypocreales</taxon>
        <taxon>Cordycipitaceae</taxon>
        <taxon>Lecanicillium</taxon>
    </lineage>
</organism>
<evidence type="ECO:0000313" key="1">
    <source>
        <dbReference type="EMBL" id="KAJ3495570.1"/>
    </source>
</evidence>
<keyword evidence="2" id="KW-1185">Reference proteome</keyword>
<reference evidence="1" key="1">
    <citation type="submission" date="2022-07" db="EMBL/GenBank/DDBJ databases">
        <title>Genome Sequence of Lecanicillium saksenae.</title>
        <authorList>
            <person name="Buettner E."/>
        </authorList>
    </citation>
    <scope>NUCLEOTIDE SEQUENCE</scope>
    <source>
        <strain evidence="1">VT-O1</strain>
    </source>
</reference>
<dbReference type="EMBL" id="JANAKD010000265">
    <property type="protein sequence ID" value="KAJ3495570.1"/>
    <property type="molecule type" value="Genomic_DNA"/>
</dbReference>